<dbReference type="EC" id="3.1.2.22" evidence="3"/>
<keyword evidence="8" id="KW-0276">Fatty acid metabolism</keyword>
<evidence type="ECO:0000256" key="3">
    <source>
        <dbReference type="ARBA" id="ARBA00012423"/>
    </source>
</evidence>
<dbReference type="Pfam" id="PF02230">
    <property type="entry name" value="Abhydrolase_2"/>
    <property type="match status" value="1"/>
</dbReference>
<evidence type="ECO:0000256" key="9">
    <source>
        <dbReference type="ARBA" id="ARBA00023098"/>
    </source>
</evidence>
<dbReference type="SUPFAM" id="SSF53474">
    <property type="entry name" value="alpha/beta-Hydrolases"/>
    <property type="match status" value="1"/>
</dbReference>
<dbReference type="RefSeq" id="XP_009543522.1">
    <property type="nucleotide sequence ID" value="XM_009545227.1"/>
</dbReference>
<sequence>MASPPLLDALVVQPAAKHTATVIFVHGLGDSGHGWSPVANSFKTDPGLRHVKWVLPHSPSIKVTANMNLEMPSWFDIIEFGFMSEEDETGMLRTVRSINQLITAEIDAGIPAERILLGGFSQGAAMSILIGLTNERRLAGVVALSGWLPLRHKFKSMATEHARAMPIFWGHGTHDPLVKYQFGVDSVEFLKTDVGIAATTLAGADAAALRGIAFNSYSGLGHSANDKELADLKEWLKKVVAAP</sequence>
<evidence type="ECO:0000256" key="4">
    <source>
        <dbReference type="ARBA" id="ARBA00014923"/>
    </source>
</evidence>
<keyword evidence="7" id="KW-0378">Hydrolase</keyword>
<dbReference type="Gene3D" id="3.40.50.1820">
    <property type="entry name" value="alpha/beta hydrolase"/>
    <property type="match status" value="1"/>
</dbReference>
<evidence type="ECO:0000256" key="1">
    <source>
        <dbReference type="ARBA" id="ARBA00004496"/>
    </source>
</evidence>
<dbReference type="OrthoDB" id="2418081at2759"/>
<dbReference type="KEGG" id="hir:HETIRDRAFT_146597"/>
<dbReference type="GO" id="GO:0052689">
    <property type="term" value="F:carboxylic ester hydrolase activity"/>
    <property type="evidence" value="ECO:0007669"/>
    <property type="project" value="UniProtKB-KW"/>
</dbReference>
<dbReference type="GO" id="GO:0005737">
    <property type="term" value="C:cytoplasm"/>
    <property type="evidence" value="ECO:0007669"/>
    <property type="project" value="UniProtKB-SubCell"/>
</dbReference>
<dbReference type="STRING" id="747525.W4KDG6"/>
<evidence type="ECO:0000256" key="12">
    <source>
        <dbReference type="ARBA" id="ARBA00047337"/>
    </source>
</evidence>
<protein>
    <recommendedName>
        <fullName evidence="4">Acyl-protein thioesterase 1</fullName>
        <ecNumber evidence="3">3.1.2.22</ecNumber>
    </recommendedName>
    <alternativeName>
        <fullName evidence="11">Palmitoyl-protein hydrolase</fullName>
    </alternativeName>
</protein>
<evidence type="ECO:0000259" key="13">
    <source>
        <dbReference type="Pfam" id="PF02230"/>
    </source>
</evidence>
<dbReference type="Proteomes" id="UP000030671">
    <property type="component" value="Unassembled WGS sequence"/>
</dbReference>
<evidence type="ECO:0000256" key="7">
    <source>
        <dbReference type="ARBA" id="ARBA00022801"/>
    </source>
</evidence>
<keyword evidence="15" id="KW-1185">Reference proteome</keyword>
<keyword evidence="5" id="KW-0719">Serine esterase</keyword>
<evidence type="ECO:0000256" key="2">
    <source>
        <dbReference type="ARBA" id="ARBA00006499"/>
    </source>
</evidence>
<dbReference type="GO" id="GO:0006631">
    <property type="term" value="P:fatty acid metabolic process"/>
    <property type="evidence" value="ECO:0007669"/>
    <property type="project" value="UniProtKB-KW"/>
</dbReference>
<name>W4KDG6_HETIT</name>
<keyword evidence="6" id="KW-0963">Cytoplasm</keyword>
<dbReference type="eggNOG" id="KOG2112">
    <property type="taxonomic scope" value="Eukaryota"/>
</dbReference>
<accession>W4KDG6</accession>
<comment type="catalytic activity">
    <reaction evidence="12">
        <text>S-hexadecanoyl-L-cysteinyl-[protein] + H2O = L-cysteinyl-[protein] + hexadecanoate + H(+)</text>
        <dbReference type="Rhea" id="RHEA:19233"/>
        <dbReference type="Rhea" id="RHEA-COMP:10131"/>
        <dbReference type="Rhea" id="RHEA-COMP:11032"/>
        <dbReference type="ChEBI" id="CHEBI:7896"/>
        <dbReference type="ChEBI" id="CHEBI:15377"/>
        <dbReference type="ChEBI" id="CHEBI:15378"/>
        <dbReference type="ChEBI" id="CHEBI:29950"/>
        <dbReference type="ChEBI" id="CHEBI:74151"/>
        <dbReference type="EC" id="3.1.2.22"/>
    </reaction>
</comment>
<dbReference type="FunCoup" id="W4KDG6">
    <property type="interactions" value="366"/>
</dbReference>
<organism evidence="14 15">
    <name type="scientific">Heterobasidion irregulare (strain TC 32-1)</name>
    <dbReference type="NCBI Taxonomy" id="747525"/>
    <lineage>
        <taxon>Eukaryota</taxon>
        <taxon>Fungi</taxon>
        <taxon>Dikarya</taxon>
        <taxon>Basidiomycota</taxon>
        <taxon>Agaricomycotina</taxon>
        <taxon>Agaricomycetes</taxon>
        <taxon>Russulales</taxon>
        <taxon>Bondarzewiaceae</taxon>
        <taxon>Heterobasidion</taxon>
        <taxon>Heterobasidion annosum species complex</taxon>
    </lineage>
</organism>
<dbReference type="EMBL" id="KI925456">
    <property type="protein sequence ID" value="ETW83774.1"/>
    <property type="molecule type" value="Genomic_DNA"/>
</dbReference>
<evidence type="ECO:0000256" key="11">
    <source>
        <dbReference type="ARBA" id="ARBA00031195"/>
    </source>
</evidence>
<dbReference type="AlphaFoldDB" id="W4KDG6"/>
<dbReference type="PANTHER" id="PTHR10655">
    <property type="entry name" value="LYSOPHOSPHOLIPASE-RELATED"/>
    <property type="match status" value="1"/>
</dbReference>
<feature type="domain" description="Phospholipase/carboxylesterase/thioesterase" evidence="13">
    <location>
        <begin position="9"/>
        <end position="239"/>
    </location>
</feature>
<keyword evidence="9" id="KW-0443">Lipid metabolism</keyword>
<evidence type="ECO:0000256" key="5">
    <source>
        <dbReference type="ARBA" id="ARBA00022487"/>
    </source>
</evidence>
<dbReference type="InterPro" id="IPR029058">
    <property type="entry name" value="AB_hydrolase_fold"/>
</dbReference>
<dbReference type="GeneID" id="20667153"/>
<evidence type="ECO:0000256" key="8">
    <source>
        <dbReference type="ARBA" id="ARBA00022832"/>
    </source>
</evidence>
<dbReference type="InParanoid" id="W4KDG6"/>
<dbReference type="GO" id="GO:0008474">
    <property type="term" value="F:palmitoyl-(protein) hydrolase activity"/>
    <property type="evidence" value="ECO:0007669"/>
    <property type="project" value="UniProtKB-EC"/>
</dbReference>
<comment type="similarity">
    <text evidence="2">Belongs to the AB hydrolase superfamily. AB hydrolase 2 family.</text>
</comment>
<dbReference type="FunFam" id="3.40.50.1820:FF:000010">
    <property type="entry name" value="Acyl-protein thioesterase 2"/>
    <property type="match status" value="1"/>
</dbReference>
<dbReference type="HOGENOM" id="CLU_049413_3_8_1"/>
<dbReference type="InterPro" id="IPR003140">
    <property type="entry name" value="PLipase/COase/thioEstase"/>
</dbReference>
<comment type="subcellular location">
    <subcellularLocation>
        <location evidence="1">Cytoplasm</location>
    </subcellularLocation>
</comment>
<evidence type="ECO:0000313" key="14">
    <source>
        <dbReference type="EMBL" id="ETW83774.1"/>
    </source>
</evidence>
<comment type="function">
    <text evidence="10">Hydrolyzes fatty acids from S-acylated cysteine residues in proteins with a strong preference for palmitoylated G-alpha proteins over other acyl substrates. Mediates the deacylation of G-alpha proteins such as GPA1 in vivo, but has weak or no activity toward palmitoylated Ras proteins. Has weak lysophospholipase activity in vitro; however such activity may not exist in vivo.</text>
</comment>
<reference evidence="14 15" key="1">
    <citation type="journal article" date="2012" name="New Phytol.">
        <title>Insight into trade-off between wood decay and parasitism from the genome of a fungal forest pathogen.</title>
        <authorList>
            <person name="Olson A."/>
            <person name="Aerts A."/>
            <person name="Asiegbu F."/>
            <person name="Belbahri L."/>
            <person name="Bouzid O."/>
            <person name="Broberg A."/>
            <person name="Canback B."/>
            <person name="Coutinho P.M."/>
            <person name="Cullen D."/>
            <person name="Dalman K."/>
            <person name="Deflorio G."/>
            <person name="van Diepen L.T."/>
            <person name="Dunand C."/>
            <person name="Duplessis S."/>
            <person name="Durling M."/>
            <person name="Gonthier P."/>
            <person name="Grimwood J."/>
            <person name="Fossdal C.G."/>
            <person name="Hansson D."/>
            <person name="Henrissat B."/>
            <person name="Hietala A."/>
            <person name="Himmelstrand K."/>
            <person name="Hoffmeister D."/>
            <person name="Hogberg N."/>
            <person name="James T.Y."/>
            <person name="Karlsson M."/>
            <person name="Kohler A."/>
            <person name="Kues U."/>
            <person name="Lee Y.H."/>
            <person name="Lin Y.C."/>
            <person name="Lind M."/>
            <person name="Lindquist E."/>
            <person name="Lombard V."/>
            <person name="Lucas S."/>
            <person name="Lunden K."/>
            <person name="Morin E."/>
            <person name="Murat C."/>
            <person name="Park J."/>
            <person name="Raffaello T."/>
            <person name="Rouze P."/>
            <person name="Salamov A."/>
            <person name="Schmutz J."/>
            <person name="Solheim H."/>
            <person name="Stahlberg J."/>
            <person name="Velez H."/>
            <person name="de Vries R.P."/>
            <person name="Wiebenga A."/>
            <person name="Woodward S."/>
            <person name="Yakovlev I."/>
            <person name="Garbelotto M."/>
            <person name="Martin F."/>
            <person name="Grigoriev I.V."/>
            <person name="Stenlid J."/>
        </authorList>
    </citation>
    <scope>NUCLEOTIDE SEQUENCE [LARGE SCALE GENOMIC DNA]</scope>
    <source>
        <strain evidence="14 15">TC 32-1</strain>
    </source>
</reference>
<dbReference type="PANTHER" id="PTHR10655:SF17">
    <property type="entry name" value="LYSOPHOSPHOLIPASE-LIKE PROTEIN 1"/>
    <property type="match status" value="1"/>
</dbReference>
<evidence type="ECO:0000256" key="10">
    <source>
        <dbReference type="ARBA" id="ARBA00029392"/>
    </source>
</evidence>
<evidence type="ECO:0000313" key="15">
    <source>
        <dbReference type="Proteomes" id="UP000030671"/>
    </source>
</evidence>
<dbReference type="InterPro" id="IPR050565">
    <property type="entry name" value="LYPA1-2/EST-like"/>
</dbReference>
<gene>
    <name evidence="14" type="ORF">HETIRDRAFT_146597</name>
</gene>
<evidence type="ECO:0000256" key="6">
    <source>
        <dbReference type="ARBA" id="ARBA00022490"/>
    </source>
</evidence>
<proteinExistence type="inferred from homology"/>